<organism evidence="3 4">
    <name type="scientific">Novosphingobium pentaromativorans US6-1</name>
    <dbReference type="NCBI Taxonomy" id="1088721"/>
    <lineage>
        <taxon>Bacteria</taxon>
        <taxon>Pseudomonadati</taxon>
        <taxon>Pseudomonadota</taxon>
        <taxon>Alphaproteobacteria</taxon>
        <taxon>Sphingomonadales</taxon>
        <taxon>Sphingomonadaceae</taxon>
        <taxon>Novosphingobium</taxon>
    </lineage>
</organism>
<keyword evidence="4" id="KW-1185">Reference proteome</keyword>
<keyword evidence="1" id="KW-0472">Membrane</keyword>
<feature type="signal peptide" evidence="2">
    <location>
        <begin position="1"/>
        <end position="27"/>
    </location>
</feature>
<evidence type="ECO:0000313" key="3">
    <source>
        <dbReference type="EMBL" id="EHJ62329.1"/>
    </source>
</evidence>
<dbReference type="eggNOG" id="ENOG5032JYX">
    <property type="taxonomic scope" value="Bacteria"/>
</dbReference>
<feature type="transmembrane region" description="Helical" evidence="1">
    <location>
        <begin position="37"/>
        <end position="56"/>
    </location>
</feature>
<keyword evidence="1" id="KW-0812">Transmembrane</keyword>
<comment type="caution">
    <text evidence="3">The sequence shown here is derived from an EMBL/GenBank/DDBJ whole genome shotgun (WGS) entry which is preliminary data.</text>
</comment>
<reference evidence="3 4" key="1">
    <citation type="journal article" date="2012" name="J. Bacteriol.">
        <title>Genome sequence of benzo(a)pyrene-degrading bacterium Novosphingobium pentaromativorans US6-1.</title>
        <authorList>
            <person name="Luo Y.R."/>
            <person name="Kang S.G."/>
            <person name="Kim S.J."/>
            <person name="Kim M.R."/>
            <person name="Li N."/>
            <person name="Lee J.H."/>
            <person name="Kwon K.K."/>
        </authorList>
    </citation>
    <scope>NUCLEOTIDE SEQUENCE [LARGE SCALE GENOMIC DNA]</scope>
    <source>
        <strain evidence="3 4">US6-1</strain>
    </source>
</reference>
<dbReference type="KEGG" id="npn:JI59_15500"/>
<dbReference type="AlphaFoldDB" id="G6E9A5"/>
<evidence type="ECO:0000256" key="2">
    <source>
        <dbReference type="SAM" id="SignalP"/>
    </source>
</evidence>
<evidence type="ECO:0000256" key="1">
    <source>
        <dbReference type="SAM" id="Phobius"/>
    </source>
</evidence>
<dbReference type="EMBL" id="AGFM01000009">
    <property type="protein sequence ID" value="EHJ62329.1"/>
    <property type="molecule type" value="Genomic_DNA"/>
</dbReference>
<keyword evidence="1" id="KW-1133">Transmembrane helix</keyword>
<keyword evidence="2" id="KW-0732">Signal</keyword>
<name>G6E9A5_9SPHN</name>
<dbReference type="PATRIC" id="fig|1088721.3.peg.915"/>
<evidence type="ECO:0000313" key="4">
    <source>
        <dbReference type="Proteomes" id="UP000004030"/>
    </source>
</evidence>
<dbReference type="RefSeq" id="WP_007011841.1">
    <property type="nucleotide sequence ID" value="NZ_AGFM01000009.1"/>
</dbReference>
<proteinExistence type="predicted"/>
<sequence>MEKFTRNVVGTVAAGAMAVATASPALARDHSGGIGTGDVIAGALVIGGIAAVAAAASSGNDRYDYRYDRDRRGRYDYGRAGYGRGMSARDAVQQCVRTAERAASRYSYGGRAKVTDVRKVDRKSYGYKVKGRIAVNAMGRHWRSGDHDYGRGWNRDYRGWNSSLRGYDSGSFECKVDYRGGIRDLDFKGIRGL</sequence>
<accession>G6E9A5</accession>
<evidence type="ECO:0008006" key="5">
    <source>
        <dbReference type="Google" id="ProtNLM"/>
    </source>
</evidence>
<dbReference type="STRING" id="1088721.JI59_15500"/>
<gene>
    <name evidence="3" type="ORF">NSU_0926</name>
</gene>
<feature type="chain" id="PRO_5003487852" description="17 kDa surface antigen" evidence="2">
    <location>
        <begin position="28"/>
        <end position="193"/>
    </location>
</feature>
<protein>
    <recommendedName>
        <fullName evidence="5">17 kDa surface antigen</fullName>
    </recommendedName>
</protein>
<dbReference type="OrthoDB" id="7452714at2"/>
<dbReference type="Proteomes" id="UP000004030">
    <property type="component" value="Unassembled WGS sequence"/>
</dbReference>